<gene>
    <name evidence="2" type="ORF">JCR33_07465</name>
</gene>
<evidence type="ECO:0000313" key="3">
    <source>
        <dbReference type="Proteomes" id="UP000609531"/>
    </source>
</evidence>
<keyword evidence="3" id="KW-1185">Reference proteome</keyword>
<feature type="signal peptide" evidence="1">
    <location>
        <begin position="1"/>
        <end position="31"/>
    </location>
</feature>
<dbReference type="AlphaFoldDB" id="A0A934IIA9"/>
<comment type="caution">
    <text evidence="2">The sequence shown here is derived from an EMBL/GenBank/DDBJ whole genome shotgun (WGS) entry which is preliminary data.</text>
</comment>
<evidence type="ECO:0000256" key="1">
    <source>
        <dbReference type="SAM" id="SignalP"/>
    </source>
</evidence>
<dbReference type="InterPro" id="IPR036866">
    <property type="entry name" value="RibonucZ/Hydroxyglut_hydro"/>
</dbReference>
<dbReference type="SUPFAM" id="SSF56281">
    <property type="entry name" value="Metallo-hydrolase/oxidoreductase"/>
    <property type="match status" value="1"/>
</dbReference>
<accession>A0A934IIA9</accession>
<dbReference type="PANTHER" id="PTHR39189">
    <property type="entry name" value="UPF0173 METAL-DEPENDENT HYDROLASE YTKL"/>
    <property type="match status" value="1"/>
</dbReference>
<protein>
    <submittedName>
        <fullName evidence="2">MBL fold metallo-hydrolase</fullName>
    </submittedName>
</protein>
<feature type="chain" id="PRO_5038083966" evidence="1">
    <location>
        <begin position="32"/>
        <end position="280"/>
    </location>
</feature>
<dbReference type="EMBL" id="JAEKJA010000005">
    <property type="protein sequence ID" value="MBJ3775516.1"/>
    <property type="molecule type" value="Genomic_DNA"/>
</dbReference>
<dbReference type="PANTHER" id="PTHR39189:SF1">
    <property type="entry name" value="UPF0173 METAL-DEPENDENT HYDROLASE YTKL"/>
    <property type="match status" value="1"/>
</dbReference>
<reference evidence="2" key="1">
    <citation type="submission" date="2020-12" db="EMBL/GenBank/DDBJ databases">
        <title>Bacterial taxonomy.</title>
        <authorList>
            <person name="Pan X."/>
        </authorList>
    </citation>
    <scope>NUCLEOTIDE SEQUENCE</scope>
    <source>
        <strain evidence="2">B2012</strain>
    </source>
</reference>
<proteinExistence type="predicted"/>
<dbReference type="Gene3D" id="3.60.15.10">
    <property type="entry name" value="Ribonuclease Z/Hydroxyacylglutathione hydrolase-like"/>
    <property type="match status" value="1"/>
</dbReference>
<dbReference type="Proteomes" id="UP000609531">
    <property type="component" value="Unassembled WGS sequence"/>
</dbReference>
<organism evidence="2 3">
    <name type="scientific">Acuticoccus mangrovi</name>
    <dbReference type="NCBI Taxonomy" id="2796142"/>
    <lineage>
        <taxon>Bacteria</taxon>
        <taxon>Pseudomonadati</taxon>
        <taxon>Pseudomonadota</taxon>
        <taxon>Alphaproteobacteria</taxon>
        <taxon>Hyphomicrobiales</taxon>
        <taxon>Amorphaceae</taxon>
        <taxon>Acuticoccus</taxon>
    </lineage>
</organism>
<sequence length="280" mass="30752">MGGWAARLGRRTLAVLALAAFAGTLASPAAAQMVSNCQAIAQRLSPDARFIRVATGSAADAYTVEISYVGHSTFRITAPDRTVIATDFNGIAGNGPLPDVVTMNHAHSSHYTPFPDPEIRYVLRGWNPEGGRAEHFLEVGEVLIRNVPTDIRSYRGVEESGNSIFIFEIAGLCLGHLGHLHQMLSDAQIAEIGRLDIMFVPIDGTYTMNQAAMMTVVERLRTQVVIPMHWFGDYTLSQFIAGMREDGLTIAMHPEQVYRVSLNTLPRERTLLVLSREIGF</sequence>
<evidence type="ECO:0000313" key="2">
    <source>
        <dbReference type="EMBL" id="MBJ3775516.1"/>
    </source>
</evidence>
<name>A0A934IIA9_9HYPH</name>
<keyword evidence="1" id="KW-0732">Signal</keyword>
<dbReference type="Pfam" id="PF13483">
    <property type="entry name" value="Lactamase_B_3"/>
    <property type="match status" value="1"/>
</dbReference>